<dbReference type="PRINTS" id="PR00838">
    <property type="entry name" value="V5ALLERGEN"/>
</dbReference>
<dbReference type="PRINTS" id="PR00837">
    <property type="entry name" value="V5TPXLIKE"/>
</dbReference>
<feature type="signal peptide" evidence="1">
    <location>
        <begin position="1"/>
        <end position="21"/>
    </location>
</feature>
<dbReference type="InterPro" id="IPR002413">
    <property type="entry name" value="V5_allergen-like"/>
</dbReference>
<dbReference type="SMART" id="SM00198">
    <property type="entry name" value="SCP"/>
    <property type="match status" value="1"/>
</dbReference>
<evidence type="ECO:0000313" key="3">
    <source>
        <dbReference type="EMBL" id="KAF8764848.1"/>
    </source>
</evidence>
<feature type="domain" description="SCP" evidence="2">
    <location>
        <begin position="51"/>
        <end position="206"/>
    </location>
</feature>
<keyword evidence="4" id="KW-1185">Reference proteome</keyword>
<feature type="chain" id="PRO_5035875634" evidence="1">
    <location>
        <begin position="22"/>
        <end position="206"/>
    </location>
</feature>
<proteinExistence type="predicted"/>
<evidence type="ECO:0000256" key="1">
    <source>
        <dbReference type="SAM" id="SignalP"/>
    </source>
</evidence>
<dbReference type="Proteomes" id="UP000807504">
    <property type="component" value="Unassembled WGS sequence"/>
</dbReference>
<keyword evidence="1" id="KW-0732">Signal</keyword>
<dbReference type="PANTHER" id="PTHR10334">
    <property type="entry name" value="CYSTEINE-RICH SECRETORY PROTEIN-RELATED"/>
    <property type="match status" value="1"/>
</dbReference>
<evidence type="ECO:0000259" key="2">
    <source>
        <dbReference type="SMART" id="SM00198"/>
    </source>
</evidence>
<accession>A0A8T0E216</accession>
<dbReference type="AlphaFoldDB" id="A0A8T0E216"/>
<sequence length="206" mass="23385">MAHHLITIVAVLFVAVVASNACYYKKFSPNHTGCKSRNPRCNIVDNRVSDDDKKLLVKLHNQYREKVAMGRESAAGGLPTASNMLEMVWDDELANIAQKHAETCEFEHDCNDCRRVDQFGVGQNLFMSFSSNMPSGSGDWEGMVKSFYSEVSKFRKEYISSFRFRGDYGHFSQIVWADSWRLGCGKVVFRDGSWYKTMISCNYGPA</sequence>
<dbReference type="PROSITE" id="PS01009">
    <property type="entry name" value="CRISP_1"/>
    <property type="match status" value="1"/>
</dbReference>
<reference evidence="3" key="2">
    <citation type="submission" date="2020-06" db="EMBL/GenBank/DDBJ databases">
        <authorList>
            <person name="Sheffer M."/>
        </authorList>
    </citation>
    <scope>NUCLEOTIDE SEQUENCE</scope>
</reference>
<dbReference type="InterPro" id="IPR014044">
    <property type="entry name" value="CAP_dom"/>
</dbReference>
<dbReference type="InterPro" id="IPR001283">
    <property type="entry name" value="CRISP-related"/>
</dbReference>
<protein>
    <submittedName>
        <fullName evidence="3">CRISP/Allergen/PR-1 like protein</fullName>
    </submittedName>
</protein>
<reference evidence="3" key="1">
    <citation type="journal article" date="2020" name="bioRxiv">
        <title>Chromosome-level reference genome of the European wasp spider Argiope bruennichi: a resource for studies on range expansion and evolutionary adaptation.</title>
        <authorList>
            <person name="Sheffer M.M."/>
            <person name="Hoppe A."/>
            <person name="Krehenwinkel H."/>
            <person name="Uhl G."/>
            <person name="Kuss A.W."/>
            <person name="Jensen L."/>
            <person name="Jensen C."/>
            <person name="Gillespie R.G."/>
            <person name="Hoff K.J."/>
            <person name="Prost S."/>
        </authorList>
    </citation>
    <scope>NUCLEOTIDE SEQUENCE</scope>
</reference>
<gene>
    <name evidence="3" type="ORF">HNY73_022888</name>
</gene>
<dbReference type="SUPFAM" id="SSF55797">
    <property type="entry name" value="PR-1-like"/>
    <property type="match status" value="1"/>
</dbReference>
<comment type="caution">
    <text evidence="3">The sequence shown here is derived from an EMBL/GenBank/DDBJ whole genome shotgun (WGS) entry which is preliminary data.</text>
</comment>
<dbReference type="EMBL" id="JABXBU010002231">
    <property type="protein sequence ID" value="KAF8764848.1"/>
    <property type="molecule type" value="Genomic_DNA"/>
</dbReference>
<dbReference type="Gene3D" id="3.40.33.10">
    <property type="entry name" value="CAP"/>
    <property type="match status" value="1"/>
</dbReference>
<evidence type="ECO:0000313" key="4">
    <source>
        <dbReference type="Proteomes" id="UP000807504"/>
    </source>
</evidence>
<dbReference type="InterPro" id="IPR035940">
    <property type="entry name" value="CAP_sf"/>
</dbReference>
<dbReference type="InterPro" id="IPR018244">
    <property type="entry name" value="Allrgn_V5/Tpx1_CS"/>
</dbReference>
<dbReference type="Pfam" id="PF00188">
    <property type="entry name" value="CAP"/>
    <property type="match status" value="1"/>
</dbReference>
<dbReference type="CDD" id="cd05380">
    <property type="entry name" value="CAP_euk"/>
    <property type="match status" value="1"/>
</dbReference>
<organism evidence="3 4">
    <name type="scientific">Argiope bruennichi</name>
    <name type="common">Wasp spider</name>
    <name type="synonym">Aranea bruennichi</name>
    <dbReference type="NCBI Taxonomy" id="94029"/>
    <lineage>
        <taxon>Eukaryota</taxon>
        <taxon>Metazoa</taxon>
        <taxon>Ecdysozoa</taxon>
        <taxon>Arthropoda</taxon>
        <taxon>Chelicerata</taxon>
        <taxon>Arachnida</taxon>
        <taxon>Araneae</taxon>
        <taxon>Araneomorphae</taxon>
        <taxon>Entelegynae</taxon>
        <taxon>Araneoidea</taxon>
        <taxon>Araneidae</taxon>
        <taxon>Argiope</taxon>
    </lineage>
</organism>
<dbReference type="GO" id="GO:0005576">
    <property type="term" value="C:extracellular region"/>
    <property type="evidence" value="ECO:0007669"/>
    <property type="project" value="InterPro"/>
</dbReference>
<name>A0A8T0E216_ARGBR</name>